<dbReference type="Proteomes" id="UP001602370">
    <property type="component" value="Unassembled WGS sequence"/>
</dbReference>
<proteinExistence type="predicted"/>
<gene>
    <name evidence="1" type="ORF">ACFY8C_31195</name>
</gene>
<evidence type="ECO:0000313" key="2">
    <source>
        <dbReference type="Proteomes" id="UP001602370"/>
    </source>
</evidence>
<sequence>MIVTQTPGAHRENVLQVLRQVHTNAMNLANYHQSTGTCCREVRSSAA</sequence>
<protein>
    <recommendedName>
        <fullName evidence="3">Tn3 transposase DDE domain-containing protein</fullName>
    </recommendedName>
</protein>
<dbReference type="EMBL" id="JBIBDZ010000011">
    <property type="protein sequence ID" value="MFF5922753.1"/>
    <property type="molecule type" value="Genomic_DNA"/>
</dbReference>
<dbReference type="RefSeq" id="WP_158710554.1">
    <property type="nucleotide sequence ID" value="NZ_JBIBDZ010000011.1"/>
</dbReference>
<comment type="caution">
    <text evidence="1">The sequence shown here is derived from an EMBL/GenBank/DDBJ whole genome shotgun (WGS) entry which is preliminary data.</text>
</comment>
<evidence type="ECO:0008006" key="3">
    <source>
        <dbReference type="Google" id="ProtNLM"/>
    </source>
</evidence>
<accession>A0ABW6XZ21</accession>
<reference evidence="1 2" key="1">
    <citation type="submission" date="2024-10" db="EMBL/GenBank/DDBJ databases">
        <title>The Natural Products Discovery Center: Release of the First 8490 Sequenced Strains for Exploring Actinobacteria Biosynthetic Diversity.</title>
        <authorList>
            <person name="Kalkreuter E."/>
            <person name="Kautsar S.A."/>
            <person name="Yang D."/>
            <person name="Bader C.D."/>
            <person name="Teijaro C.N."/>
            <person name="Fluegel L."/>
            <person name="Davis C.M."/>
            <person name="Simpson J.R."/>
            <person name="Lauterbach L."/>
            <person name="Steele A.D."/>
            <person name="Gui C."/>
            <person name="Meng S."/>
            <person name="Li G."/>
            <person name="Viehrig K."/>
            <person name="Ye F."/>
            <person name="Su P."/>
            <person name="Kiefer A.F."/>
            <person name="Nichols A."/>
            <person name="Cepeda A.J."/>
            <person name="Yan W."/>
            <person name="Fan B."/>
            <person name="Jiang Y."/>
            <person name="Adhikari A."/>
            <person name="Zheng C.-J."/>
            <person name="Schuster L."/>
            <person name="Cowan T.M."/>
            <person name="Smanski M.J."/>
            <person name="Chevrette M.G."/>
            <person name="De Carvalho L.P.S."/>
            <person name="Shen B."/>
        </authorList>
    </citation>
    <scope>NUCLEOTIDE SEQUENCE [LARGE SCALE GENOMIC DNA]</scope>
    <source>
        <strain evidence="1 2">NPDC012605</strain>
    </source>
</reference>
<keyword evidence="2" id="KW-1185">Reference proteome</keyword>
<evidence type="ECO:0000313" key="1">
    <source>
        <dbReference type="EMBL" id="MFF5922753.1"/>
    </source>
</evidence>
<name>A0ABW6XZ21_9ACTN</name>
<organism evidence="1 2">
    <name type="scientific">Streptomyces flavochromogenes</name>
    <dbReference type="NCBI Taxonomy" id="68199"/>
    <lineage>
        <taxon>Bacteria</taxon>
        <taxon>Bacillati</taxon>
        <taxon>Actinomycetota</taxon>
        <taxon>Actinomycetes</taxon>
        <taxon>Kitasatosporales</taxon>
        <taxon>Streptomycetaceae</taxon>
        <taxon>Streptomyces</taxon>
    </lineage>
</organism>